<feature type="non-terminal residue" evidence="1">
    <location>
        <position position="88"/>
    </location>
</feature>
<dbReference type="EMBL" id="HACG01000499">
    <property type="protein sequence ID" value="CEK47364.1"/>
    <property type="molecule type" value="Transcribed_RNA"/>
</dbReference>
<dbReference type="InterPro" id="IPR036770">
    <property type="entry name" value="Ankyrin_rpt-contain_sf"/>
</dbReference>
<name>A0A0B6XTZ6_9EUPU</name>
<organism evidence="1">
    <name type="scientific">Arion vulgaris</name>
    <dbReference type="NCBI Taxonomy" id="1028688"/>
    <lineage>
        <taxon>Eukaryota</taxon>
        <taxon>Metazoa</taxon>
        <taxon>Spiralia</taxon>
        <taxon>Lophotrochozoa</taxon>
        <taxon>Mollusca</taxon>
        <taxon>Gastropoda</taxon>
        <taxon>Heterobranchia</taxon>
        <taxon>Euthyneura</taxon>
        <taxon>Panpulmonata</taxon>
        <taxon>Eupulmonata</taxon>
        <taxon>Stylommatophora</taxon>
        <taxon>Helicina</taxon>
        <taxon>Arionoidea</taxon>
        <taxon>Arionidae</taxon>
        <taxon>Arion</taxon>
    </lineage>
</organism>
<gene>
    <name evidence="1" type="primary">ORF1198</name>
</gene>
<feature type="non-terminal residue" evidence="1">
    <location>
        <position position="1"/>
    </location>
</feature>
<dbReference type="SUPFAM" id="SSF48403">
    <property type="entry name" value="Ankyrin repeat"/>
    <property type="match status" value="1"/>
</dbReference>
<proteinExistence type="predicted"/>
<dbReference type="Gene3D" id="1.25.40.20">
    <property type="entry name" value="Ankyrin repeat-containing domain"/>
    <property type="match status" value="1"/>
</dbReference>
<protein>
    <submittedName>
        <fullName evidence="1">Uncharacterized protein</fullName>
    </submittedName>
</protein>
<reference evidence="1" key="1">
    <citation type="submission" date="2014-12" db="EMBL/GenBank/DDBJ databases">
        <title>Insight into the proteome of Arion vulgaris.</title>
        <authorList>
            <person name="Aradska J."/>
            <person name="Bulat T."/>
            <person name="Smidak R."/>
            <person name="Sarate P."/>
            <person name="Gangsoo J."/>
            <person name="Sialana F."/>
            <person name="Bilban M."/>
            <person name="Lubec G."/>
        </authorList>
    </citation>
    <scope>NUCLEOTIDE SEQUENCE</scope>
    <source>
        <tissue evidence="1">Skin</tissue>
    </source>
</reference>
<evidence type="ECO:0000313" key="1">
    <source>
        <dbReference type="EMBL" id="CEK47364.1"/>
    </source>
</evidence>
<dbReference type="AlphaFoldDB" id="A0A0B6XTZ6"/>
<sequence length="88" mass="10382">DNRGSCVLYHSFNSHYVYENIEFLLKKGANPNRKNALNGTSVFSSLIRCKSDELMKHLLRNTTVEPQVEWEDFKTMFSHNWKMLQIMV</sequence>
<accession>A0A0B6XTZ6</accession>